<organism evidence="2 3">
    <name type="scientific">Moorena producens (strain JHB)</name>
    <dbReference type="NCBI Taxonomy" id="1454205"/>
    <lineage>
        <taxon>Bacteria</taxon>
        <taxon>Bacillati</taxon>
        <taxon>Cyanobacteriota</taxon>
        <taxon>Cyanophyceae</taxon>
        <taxon>Coleofasciculales</taxon>
        <taxon>Coleofasciculaceae</taxon>
        <taxon>Moorena</taxon>
    </lineage>
</organism>
<gene>
    <name evidence="2" type="ORF">BJP36_03110</name>
</gene>
<evidence type="ECO:0000313" key="3">
    <source>
        <dbReference type="Proteomes" id="UP000176944"/>
    </source>
</evidence>
<reference evidence="3" key="1">
    <citation type="submission" date="2016-10" db="EMBL/GenBank/DDBJ databases">
        <title>Comparative genomics uncovers the prolific and rare metabolic potential of the cyanobacterial genus Moorea.</title>
        <authorList>
            <person name="Leao T."/>
            <person name="Castelao G."/>
            <person name="Korobeynikov A."/>
            <person name="Monroe E.A."/>
            <person name="Podell S."/>
            <person name="Glukhov E."/>
            <person name="Allen E."/>
            <person name="Gerwick W.H."/>
            <person name="Gerwick L."/>
        </authorList>
    </citation>
    <scope>NUCLEOTIDE SEQUENCE [LARGE SCALE GENOMIC DNA]</scope>
    <source>
        <strain evidence="3">JHB</strain>
    </source>
</reference>
<proteinExistence type="predicted"/>
<dbReference type="EMBL" id="CP017708">
    <property type="protein sequence ID" value="AOY79046.1"/>
    <property type="molecule type" value="Genomic_DNA"/>
</dbReference>
<evidence type="ECO:0000313" key="2">
    <source>
        <dbReference type="EMBL" id="AOY79046.1"/>
    </source>
</evidence>
<accession>A0A1D9FUJ0</accession>
<sequence>MPAKAKALEKVAKKLGFQKVRQKGSQSLDRRSRFRQSRRSANANAPIQNYQFKIKKYPINEFGGLYP</sequence>
<feature type="region of interest" description="Disordered" evidence="1">
    <location>
        <begin position="19"/>
        <end position="46"/>
    </location>
</feature>
<evidence type="ECO:0000256" key="1">
    <source>
        <dbReference type="SAM" id="MobiDB-lite"/>
    </source>
</evidence>
<protein>
    <submittedName>
        <fullName evidence="2">Uncharacterized protein</fullName>
    </submittedName>
</protein>
<name>A0A1D9FUJ0_MOOP1</name>
<dbReference type="Proteomes" id="UP000176944">
    <property type="component" value="Chromosome"/>
</dbReference>
<dbReference type="AlphaFoldDB" id="A0A1D9FUJ0"/>